<dbReference type="SUPFAM" id="SSF49599">
    <property type="entry name" value="TRAF domain-like"/>
    <property type="match status" value="2"/>
</dbReference>
<dbReference type="PROSITE" id="PS50144">
    <property type="entry name" value="MATH"/>
    <property type="match status" value="2"/>
</dbReference>
<reference evidence="3" key="1">
    <citation type="submission" date="2013-09" db="EMBL/GenBank/DDBJ databases">
        <title>Corchorus olitorius genome sequencing.</title>
        <authorList>
            <person name="Alam M."/>
            <person name="Haque M.S."/>
            <person name="Islam M.S."/>
            <person name="Emdad E.M."/>
            <person name="Islam M.M."/>
            <person name="Ahmed B."/>
            <person name="Halim A."/>
            <person name="Hossen Q.M.M."/>
            <person name="Hossain M.Z."/>
            <person name="Ahmed R."/>
            <person name="Khan M.M."/>
            <person name="Islam R."/>
            <person name="Rashid M.M."/>
            <person name="Khan S.A."/>
            <person name="Rahman M.S."/>
            <person name="Alam M."/>
            <person name="Yahiya A.S."/>
            <person name="Khan M.S."/>
            <person name="Azam M.S."/>
            <person name="Haque T."/>
            <person name="Lashkar M.Z.H."/>
            <person name="Akhand A.I."/>
            <person name="Morshed G."/>
            <person name="Roy S."/>
            <person name="Uddin K.S."/>
            <person name="Rabeya T."/>
            <person name="Hossain A.S."/>
            <person name="Chowdhury A."/>
            <person name="Snigdha A.R."/>
            <person name="Mortoza M.S."/>
            <person name="Matin S.A."/>
            <person name="Hoque S.M.E."/>
            <person name="Islam M.K."/>
            <person name="Roy D.K."/>
            <person name="Haider R."/>
            <person name="Moosa M.M."/>
            <person name="Elias S.M."/>
            <person name="Hasan A.M."/>
            <person name="Jahan S."/>
            <person name="Shafiuddin M."/>
            <person name="Mahmood N."/>
            <person name="Shommy N.S."/>
        </authorList>
    </citation>
    <scope>NUCLEOTIDE SEQUENCE [LARGE SCALE GENOMIC DNA]</scope>
    <source>
        <strain evidence="3">cv. O-4</strain>
    </source>
</reference>
<dbReference type="Pfam" id="PF22486">
    <property type="entry name" value="MATH_2"/>
    <property type="match status" value="2"/>
</dbReference>
<accession>A0A1R3KQ23</accession>
<name>A0A1R3KQ23_9ROSI</name>
<dbReference type="AlphaFoldDB" id="A0A1R3KQ23"/>
<evidence type="ECO:0000313" key="2">
    <source>
        <dbReference type="EMBL" id="OMP09139.1"/>
    </source>
</evidence>
<dbReference type="EMBL" id="AWUE01012454">
    <property type="protein sequence ID" value="OMP09139.1"/>
    <property type="molecule type" value="Genomic_DNA"/>
</dbReference>
<feature type="domain" description="MATH" evidence="1">
    <location>
        <begin position="2"/>
        <end position="134"/>
    </location>
</feature>
<organism evidence="2 3">
    <name type="scientific">Corchorus olitorius</name>
    <dbReference type="NCBI Taxonomy" id="93759"/>
    <lineage>
        <taxon>Eukaryota</taxon>
        <taxon>Viridiplantae</taxon>
        <taxon>Streptophyta</taxon>
        <taxon>Embryophyta</taxon>
        <taxon>Tracheophyta</taxon>
        <taxon>Spermatophyta</taxon>
        <taxon>Magnoliopsida</taxon>
        <taxon>eudicotyledons</taxon>
        <taxon>Gunneridae</taxon>
        <taxon>Pentapetalae</taxon>
        <taxon>rosids</taxon>
        <taxon>malvids</taxon>
        <taxon>Malvales</taxon>
        <taxon>Malvaceae</taxon>
        <taxon>Grewioideae</taxon>
        <taxon>Apeibeae</taxon>
        <taxon>Corchorus</taxon>
    </lineage>
</organism>
<dbReference type="InterPro" id="IPR008974">
    <property type="entry name" value="TRAF-like"/>
</dbReference>
<evidence type="ECO:0000313" key="3">
    <source>
        <dbReference type="Proteomes" id="UP000187203"/>
    </source>
</evidence>
<dbReference type="Gene3D" id="2.60.210.10">
    <property type="entry name" value="Apoptosis, Tumor Necrosis Factor Receptor Associated Protein 2, Chain A"/>
    <property type="match status" value="2"/>
</dbReference>
<evidence type="ECO:0000259" key="1">
    <source>
        <dbReference type="PROSITE" id="PS50144"/>
    </source>
</evidence>
<proteinExistence type="predicted"/>
<dbReference type="PANTHER" id="PTHR46162:SF55">
    <property type="entry name" value="MATH DOMAIN-CONTAINING PROTEIN"/>
    <property type="match status" value="1"/>
</dbReference>
<feature type="domain" description="MATH" evidence="1">
    <location>
        <begin position="154"/>
        <end position="275"/>
    </location>
</feature>
<dbReference type="PANTHER" id="PTHR46162">
    <property type="entry name" value="TRAF-LIKE FAMILY PROTEIN"/>
    <property type="match status" value="1"/>
</dbReference>
<dbReference type="STRING" id="93759.A0A1R3KQ23"/>
<gene>
    <name evidence="2" type="ORF">COLO4_05770</name>
</gene>
<dbReference type="SMART" id="SM00061">
    <property type="entry name" value="MATH"/>
    <property type="match status" value="2"/>
</dbReference>
<dbReference type="InterPro" id="IPR002083">
    <property type="entry name" value="MATH/TRAF_dom"/>
</dbReference>
<keyword evidence="3" id="KW-1185">Reference proteome</keyword>
<protein>
    <submittedName>
        <fullName evidence="2">TRAF-like family protein</fullName>
    </submittedName>
</protein>
<sequence length="285" mass="32939">MKRSREWELHGPADKDGEKYESSIFEAGGYKWRLCFYPKGNKKRGGEDYISLYLKLAETSTLPSCWEIYARFKFFVFDQLRGQYLTIKEGGESTRRFEETKNEWGLVQMLSLETFEDDSNGYLVDDSCILGAEVFVSKHAGRVECLSFIKKPEDNKFRWEIEKISTLNDYYYDSKNFIVEGSTWKIHIYPKGDTSEANGGVSAFLCWDGGQESDDKVYAEFKFMVKNKLGDNLLERAAKYWFGTSADSWGWPKFIELKDLEGLVEDDRLILEAEIVVTSATKNLP</sequence>
<dbReference type="Proteomes" id="UP000187203">
    <property type="component" value="Unassembled WGS sequence"/>
</dbReference>
<comment type="caution">
    <text evidence="2">The sequence shown here is derived from an EMBL/GenBank/DDBJ whole genome shotgun (WGS) entry which is preliminary data.</text>
</comment>
<dbReference type="CDD" id="cd00121">
    <property type="entry name" value="MATH"/>
    <property type="match status" value="2"/>
</dbReference>
<dbReference type="OrthoDB" id="192247at2759"/>